<evidence type="ECO:0000313" key="10">
    <source>
        <dbReference type="Proteomes" id="UP000318138"/>
    </source>
</evidence>
<dbReference type="InterPro" id="IPR016454">
    <property type="entry name" value="Cysteine_dSase"/>
</dbReference>
<keyword evidence="5" id="KW-0408">Iron</keyword>
<evidence type="ECO:0000313" key="9">
    <source>
        <dbReference type="EMBL" id="QKS73292.1"/>
    </source>
</evidence>
<sequence>MIYFDNSATTKPRQEVMDTYLKVATTYFANPNSIHPLGHQSRNLMEQARKQILDVMKARGKQAYFTSGGTEANNLALRGIAKSFANRGKHIITTAMEHPSILESAEALKAEGFTITVINPDETGKVSVEEVMAAVREDTILVSVVHVNSEVGTINHIEELADKLKSSSTTYLHVDHVQGVTKVPLCLDDIDLVTISSHKFHGVKGSGCLLVNESIRMEAQILGGGQEEAVRSGTEHVPGVVAMAKALRLAEETREETTARLREINVFLEEKLSLMDGVIINSPTDRAPHILQFSIPNLKPEVLIQALAERDIYVSTTTACASKHQKPSQALMAMNKEKLASSAIRVSLSSFSTMEEADCFIVVMQKLLKTLAKVGR</sequence>
<evidence type="ECO:0000256" key="7">
    <source>
        <dbReference type="RuleBase" id="RU004504"/>
    </source>
</evidence>
<dbReference type="Gene3D" id="3.40.640.10">
    <property type="entry name" value="Type I PLP-dependent aspartate aminotransferase-like (Major domain)"/>
    <property type="match status" value="1"/>
</dbReference>
<dbReference type="RefSeq" id="WP_176010048.1">
    <property type="nucleotide sequence ID" value="NZ_CP041372.2"/>
</dbReference>
<dbReference type="AlphaFoldDB" id="A0A859FKH4"/>
<dbReference type="SUPFAM" id="SSF53383">
    <property type="entry name" value="PLP-dependent transferases"/>
    <property type="match status" value="1"/>
</dbReference>
<dbReference type="PIRSF" id="PIRSF005572">
    <property type="entry name" value="NifS"/>
    <property type="match status" value="1"/>
</dbReference>
<dbReference type="InterPro" id="IPR015421">
    <property type="entry name" value="PyrdxlP-dep_Trfase_major"/>
</dbReference>
<dbReference type="Gene3D" id="1.10.260.50">
    <property type="match status" value="1"/>
</dbReference>
<dbReference type="Pfam" id="PF00266">
    <property type="entry name" value="Aminotran_5"/>
    <property type="match status" value="1"/>
</dbReference>
<dbReference type="PANTHER" id="PTHR11601">
    <property type="entry name" value="CYSTEINE DESULFURYLASE FAMILY MEMBER"/>
    <property type="match status" value="1"/>
</dbReference>
<gene>
    <name evidence="9" type="ORF">FLK61_35985</name>
</gene>
<evidence type="ECO:0000256" key="3">
    <source>
        <dbReference type="ARBA" id="ARBA00022723"/>
    </source>
</evidence>
<dbReference type="KEGG" id="psua:FLK61_35985"/>
<protein>
    <submittedName>
        <fullName evidence="9">Cysteine desulfurase</fullName>
    </submittedName>
</protein>
<evidence type="ECO:0000256" key="1">
    <source>
        <dbReference type="ARBA" id="ARBA00001933"/>
    </source>
</evidence>
<evidence type="ECO:0000256" key="6">
    <source>
        <dbReference type="ARBA" id="ARBA00023014"/>
    </source>
</evidence>
<dbReference type="PROSITE" id="PS00595">
    <property type="entry name" value="AA_TRANSFER_CLASS_5"/>
    <property type="match status" value="1"/>
</dbReference>
<dbReference type="Proteomes" id="UP000318138">
    <property type="component" value="Chromosome"/>
</dbReference>
<dbReference type="GO" id="GO:0051536">
    <property type="term" value="F:iron-sulfur cluster binding"/>
    <property type="evidence" value="ECO:0007669"/>
    <property type="project" value="UniProtKB-KW"/>
</dbReference>
<dbReference type="InterPro" id="IPR015422">
    <property type="entry name" value="PyrdxlP-dep_Trfase_small"/>
</dbReference>
<dbReference type="GO" id="GO:0003824">
    <property type="term" value="F:catalytic activity"/>
    <property type="evidence" value="ECO:0007669"/>
    <property type="project" value="UniProtKB-ARBA"/>
</dbReference>
<evidence type="ECO:0000259" key="8">
    <source>
        <dbReference type="Pfam" id="PF00266"/>
    </source>
</evidence>
<dbReference type="EMBL" id="CP041372">
    <property type="protein sequence ID" value="QKS73292.1"/>
    <property type="molecule type" value="Genomic_DNA"/>
</dbReference>
<dbReference type="GO" id="GO:0046872">
    <property type="term" value="F:metal ion binding"/>
    <property type="evidence" value="ECO:0007669"/>
    <property type="project" value="UniProtKB-KW"/>
</dbReference>
<reference evidence="10" key="1">
    <citation type="submission" date="2019-07" db="EMBL/GenBank/DDBJ databases">
        <title>Bacillus alkalisoli sp. nov. isolated from saline soil.</title>
        <authorList>
            <person name="Sun J.-Q."/>
            <person name="Xu L."/>
        </authorList>
    </citation>
    <scope>NUCLEOTIDE SEQUENCE [LARGE SCALE GENOMIC DNA]</scope>
    <source>
        <strain evidence="10">M4U3P1</strain>
    </source>
</reference>
<keyword evidence="6" id="KW-0411">Iron-sulfur</keyword>
<dbReference type="InterPro" id="IPR020578">
    <property type="entry name" value="Aminotrans_V_PyrdxlP_BS"/>
</dbReference>
<comment type="similarity">
    <text evidence="2">Belongs to the class-V pyridoxal-phosphate-dependent aminotransferase family. NifS/IscS subfamily.</text>
</comment>
<evidence type="ECO:0000256" key="4">
    <source>
        <dbReference type="ARBA" id="ARBA00022898"/>
    </source>
</evidence>
<dbReference type="PANTHER" id="PTHR11601:SF50">
    <property type="entry name" value="CYSTEINE DESULFURASE ISCS 2-RELATED"/>
    <property type="match status" value="1"/>
</dbReference>
<dbReference type="Gene3D" id="3.90.1150.10">
    <property type="entry name" value="Aspartate Aminotransferase, domain 1"/>
    <property type="match status" value="1"/>
</dbReference>
<evidence type="ECO:0000256" key="5">
    <source>
        <dbReference type="ARBA" id="ARBA00023004"/>
    </source>
</evidence>
<proteinExistence type="inferred from homology"/>
<feature type="domain" description="Aminotransferase class V" evidence="8">
    <location>
        <begin position="2"/>
        <end position="359"/>
    </location>
</feature>
<dbReference type="InterPro" id="IPR015424">
    <property type="entry name" value="PyrdxlP-dep_Trfase"/>
</dbReference>
<dbReference type="InterPro" id="IPR000192">
    <property type="entry name" value="Aminotrans_V_dom"/>
</dbReference>
<evidence type="ECO:0000256" key="2">
    <source>
        <dbReference type="ARBA" id="ARBA00006490"/>
    </source>
</evidence>
<keyword evidence="4" id="KW-0663">Pyridoxal phosphate</keyword>
<name>A0A859FKH4_9BACI</name>
<keyword evidence="3" id="KW-0479">Metal-binding</keyword>
<organism evidence="9 10">
    <name type="scientific">Paenalkalicoccus suaedae</name>
    <dbReference type="NCBI Taxonomy" id="2592382"/>
    <lineage>
        <taxon>Bacteria</taxon>
        <taxon>Bacillati</taxon>
        <taxon>Bacillota</taxon>
        <taxon>Bacilli</taxon>
        <taxon>Bacillales</taxon>
        <taxon>Bacillaceae</taxon>
        <taxon>Paenalkalicoccus</taxon>
    </lineage>
</organism>
<keyword evidence="10" id="KW-1185">Reference proteome</keyword>
<accession>A0A859FKH4</accession>
<comment type="cofactor">
    <cofactor evidence="1 7">
        <name>pyridoxal 5'-phosphate</name>
        <dbReference type="ChEBI" id="CHEBI:597326"/>
    </cofactor>
</comment>